<keyword evidence="4" id="KW-1185">Reference proteome</keyword>
<keyword evidence="1" id="KW-0732">Signal</keyword>
<dbReference type="EMBL" id="JABCKI010000032">
    <property type="protein sequence ID" value="KAG5653822.1"/>
    <property type="molecule type" value="Genomic_DNA"/>
</dbReference>
<evidence type="ECO:0000259" key="2">
    <source>
        <dbReference type="Pfam" id="PF01266"/>
    </source>
</evidence>
<reference evidence="3" key="2">
    <citation type="submission" date="2021-10" db="EMBL/GenBank/DDBJ databases">
        <title>Phylogenomics reveals ancestral predisposition of the termite-cultivated fungus Termitomyces towards a domesticated lifestyle.</title>
        <authorList>
            <person name="Auxier B."/>
            <person name="Grum-Grzhimaylo A."/>
            <person name="Cardenas M.E."/>
            <person name="Lodge J.D."/>
            <person name="Laessoe T."/>
            <person name="Pedersen O."/>
            <person name="Smith M.E."/>
            <person name="Kuyper T.W."/>
            <person name="Franco-Molano E.A."/>
            <person name="Baroni T.J."/>
            <person name="Aanen D.K."/>
        </authorList>
    </citation>
    <scope>NUCLEOTIDE SEQUENCE</scope>
    <source>
        <strain evidence="3">D49</strain>
    </source>
</reference>
<evidence type="ECO:0000313" key="3">
    <source>
        <dbReference type="EMBL" id="KAG5653822.1"/>
    </source>
</evidence>
<accession>A0A9P7GNE8</accession>
<dbReference type="InterPro" id="IPR006076">
    <property type="entry name" value="FAD-dep_OxRdtase"/>
</dbReference>
<gene>
    <name evidence="3" type="ORF">H0H81_010290</name>
</gene>
<dbReference type="Gene3D" id="3.50.50.60">
    <property type="entry name" value="FAD/NAD(P)-binding domain"/>
    <property type="match status" value="1"/>
</dbReference>
<dbReference type="GO" id="GO:0005737">
    <property type="term" value="C:cytoplasm"/>
    <property type="evidence" value="ECO:0007669"/>
    <property type="project" value="TreeGrafter"/>
</dbReference>
<feature type="domain" description="FAD dependent oxidoreductase" evidence="2">
    <location>
        <begin position="78"/>
        <end position="440"/>
    </location>
</feature>
<dbReference type="AlphaFoldDB" id="A0A9P7GNE8"/>
<dbReference type="OrthoDB" id="429143at2759"/>
<dbReference type="Proteomes" id="UP000717328">
    <property type="component" value="Unassembled WGS sequence"/>
</dbReference>
<organism evidence="3 4">
    <name type="scientific">Sphagnurus paluster</name>
    <dbReference type="NCBI Taxonomy" id="117069"/>
    <lineage>
        <taxon>Eukaryota</taxon>
        <taxon>Fungi</taxon>
        <taxon>Dikarya</taxon>
        <taxon>Basidiomycota</taxon>
        <taxon>Agaricomycotina</taxon>
        <taxon>Agaricomycetes</taxon>
        <taxon>Agaricomycetidae</taxon>
        <taxon>Agaricales</taxon>
        <taxon>Tricholomatineae</taxon>
        <taxon>Lyophyllaceae</taxon>
        <taxon>Sphagnurus</taxon>
    </lineage>
</organism>
<protein>
    <recommendedName>
        <fullName evidence="2">FAD dependent oxidoreductase domain-containing protein</fullName>
    </recommendedName>
</protein>
<dbReference type="SUPFAM" id="SSF51971">
    <property type="entry name" value="Nucleotide-binding domain"/>
    <property type="match status" value="1"/>
</dbReference>
<evidence type="ECO:0000313" key="4">
    <source>
        <dbReference type="Proteomes" id="UP000717328"/>
    </source>
</evidence>
<dbReference type="InterPro" id="IPR036188">
    <property type="entry name" value="FAD/NAD-bd_sf"/>
</dbReference>
<evidence type="ECO:0000256" key="1">
    <source>
        <dbReference type="SAM" id="SignalP"/>
    </source>
</evidence>
<comment type="caution">
    <text evidence="3">The sequence shown here is derived from an EMBL/GenBank/DDBJ whole genome shotgun (WGS) entry which is preliminary data.</text>
</comment>
<dbReference type="PANTHER" id="PTHR13847:SF260">
    <property type="entry name" value="FAD DEPENDENT OXIDOREDUCTASE DOMAIN-CONTAINING PROTEIN"/>
    <property type="match status" value="1"/>
</dbReference>
<dbReference type="Pfam" id="PF01266">
    <property type="entry name" value="DAO"/>
    <property type="match status" value="1"/>
</dbReference>
<feature type="signal peptide" evidence="1">
    <location>
        <begin position="1"/>
        <end position="24"/>
    </location>
</feature>
<proteinExistence type="predicted"/>
<reference evidence="3" key="1">
    <citation type="submission" date="2021-02" db="EMBL/GenBank/DDBJ databases">
        <authorList>
            <person name="Nieuwenhuis M."/>
            <person name="Van De Peppel L.J.J."/>
        </authorList>
    </citation>
    <scope>NUCLEOTIDE SEQUENCE</scope>
    <source>
        <strain evidence="3">D49</strain>
    </source>
</reference>
<sequence>MGWLPTLLTLNVVQTLILSQCILAMPFDDSQAILQATPNLARPGLPVANSTRSFWIDTPGANPLALEGSVGDLTRDADVCIVGAGITGVSAAYHLAKHFGSREDAPAVKARHGEDEAKRTYAIEHYTTSELVKIIKDNKLEDIVDLVASTHVGLLMTESAVQAATADFLAAQAAGVDLRKVDWLSEGEVNATYGTRDPAWTHPGHNLWPLKLVTELYHLARKYNPAQFHLTLHTNTPVTAISNSSSADRRWSLATPRGDVQCSYVIHATNAYAGYLLPHMHGPAGIVPTRGQVIALRASVPAANITTASWGANKGFEYWFPRPADASEEPLIILGGGRDTSGPGLETYVTDDSVVRKEVGETLRKFLPAAFPGKYEEGREPEMEWTGIMGYTKLEAPFVGPVLAPAESRMKSTEFEGQYIAAGYTGHGMPRAFACAEVVAGMVAAEITGSEWHTPEWLPRHFLTNQRP</sequence>
<dbReference type="PANTHER" id="PTHR13847">
    <property type="entry name" value="SARCOSINE DEHYDROGENASE-RELATED"/>
    <property type="match status" value="1"/>
</dbReference>
<feature type="chain" id="PRO_5040193298" description="FAD dependent oxidoreductase domain-containing protein" evidence="1">
    <location>
        <begin position="25"/>
        <end position="468"/>
    </location>
</feature>
<name>A0A9P7GNE8_9AGAR</name>
<dbReference type="Gene3D" id="3.30.9.10">
    <property type="entry name" value="D-Amino Acid Oxidase, subunit A, domain 2"/>
    <property type="match status" value="1"/>
</dbReference>